<dbReference type="KEGG" id="dre:110439781"/>
<feature type="compositionally biased region" description="Low complexity" evidence="1">
    <location>
        <begin position="74"/>
        <end position="83"/>
    </location>
</feature>
<accession>A0A8M9Q2Q4</accession>
<dbReference type="Proteomes" id="UP000000437">
    <property type="component" value="Chromosome 1"/>
</dbReference>
<feature type="compositionally biased region" description="Acidic residues" evidence="1">
    <location>
        <begin position="39"/>
        <end position="64"/>
    </location>
</feature>
<dbReference type="Pfam" id="PF15238">
    <property type="entry name" value="TEADIR3"/>
    <property type="match status" value="1"/>
</dbReference>
<sequence length="259" mass="28728">MSHIHPAVHVYRMAAGVIRNLSNLGLAKPFPPCFFLAEDEEETEEEYEEDLREDSLEDDDDDEGGANHDEESQSFDSSSNNSETTTQLLRFAELISSDVQRYFGRSTDPDACDIYAERPCPKVSGRQRYYADFIKVASSGPPEQPEPLGPLAELFQEAQKKGRGLPMNQRRLPVSFWTEPVAQQLHGLSENCNSDMQEPSLGLIHNTEGSIGMFSTGMSSSSLSGTLSSSSTPDFSDLLAHWATDRDNPAEFSCDYQIS</sequence>
<dbReference type="OrthoDB" id="10065076at2759"/>
<reference evidence="3" key="1">
    <citation type="submission" date="2025-08" db="UniProtKB">
        <authorList>
            <consortium name="RefSeq"/>
        </authorList>
    </citation>
    <scope>IDENTIFICATION</scope>
    <source>
        <strain evidence="3">Tuebingen</strain>
        <tissue evidence="3">Fibroblasts and whole tissue</tissue>
    </source>
</reference>
<keyword evidence="2" id="KW-1185">Reference proteome</keyword>
<evidence type="ECO:0000313" key="3">
    <source>
        <dbReference type="RefSeq" id="XP_021331624.1"/>
    </source>
</evidence>
<dbReference type="GeneID" id="110439781"/>
<dbReference type="AlphaFoldDB" id="A0A8M9Q2Q4"/>
<protein>
    <submittedName>
        <fullName evidence="3">Protein PERCC1</fullName>
    </submittedName>
</protein>
<dbReference type="CTD" id="105371045"/>
<gene>
    <name evidence="3" type="primary">percc1</name>
</gene>
<name>A0A8M9Q2Q4_DANRE</name>
<dbReference type="InterPro" id="IPR053819">
    <property type="entry name" value="TEADIR3_omega_loop"/>
</dbReference>
<proteinExistence type="predicted"/>
<feature type="region of interest" description="Disordered" evidence="1">
    <location>
        <begin position="39"/>
        <end position="83"/>
    </location>
</feature>
<evidence type="ECO:0000313" key="2">
    <source>
        <dbReference type="Proteomes" id="UP000000437"/>
    </source>
</evidence>
<evidence type="ECO:0000256" key="1">
    <source>
        <dbReference type="SAM" id="MobiDB-lite"/>
    </source>
</evidence>
<organism evidence="2 3">
    <name type="scientific">Danio rerio</name>
    <name type="common">Zebrafish</name>
    <name type="synonym">Brachydanio rerio</name>
    <dbReference type="NCBI Taxonomy" id="7955"/>
    <lineage>
        <taxon>Eukaryota</taxon>
        <taxon>Metazoa</taxon>
        <taxon>Chordata</taxon>
        <taxon>Craniata</taxon>
        <taxon>Vertebrata</taxon>
        <taxon>Euteleostomi</taxon>
        <taxon>Actinopterygii</taxon>
        <taxon>Neopterygii</taxon>
        <taxon>Teleostei</taxon>
        <taxon>Ostariophysi</taxon>
        <taxon>Cypriniformes</taxon>
        <taxon>Danionidae</taxon>
        <taxon>Danioninae</taxon>
        <taxon>Danio</taxon>
    </lineage>
</organism>
<dbReference type="RefSeq" id="XP_021331624.1">
    <property type="nucleotide sequence ID" value="XM_021475949.3"/>
</dbReference>